<proteinExistence type="inferred from homology"/>
<reference evidence="9" key="2">
    <citation type="submission" date="2023-05" db="EMBL/GenBank/DDBJ databases">
        <authorList>
            <consortium name="Lawrence Berkeley National Laboratory"/>
            <person name="Steindorff A."/>
            <person name="Hensen N."/>
            <person name="Bonometti L."/>
            <person name="Westerberg I."/>
            <person name="Brannstrom I.O."/>
            <person name="Guillou S."/>
            <person name="Cros-Aarteil S."/>
            <person name="Calhoun S."/>
            <person name="Haridas S."/>
            <person name="Kuo A."/>
            <person name="Mondo S."/>
            <person name="Pangilinan J."/>
            <person name="Riley R."/>
            <person name="Labutti K."/>
            <person name="Andreopoulos B."/>
            <person name="Lipzen A."/>
            <person name="Chen C."/>
            <person name="Yanf M."/>
            <person name="Daum C."/>
            <person name="Ng V."/>
            <person name="Clum A."/>
            <person name="Ohm R."/>
            <person name="Martin F."/>
            <person name="Silar P."/>
            <person name="Natvig D."/>
            <person name="Lalanne C."/>
            <person name="Gautier V."/>
            <person name="Ament-Velasquez S.L."/>
            <person name="Kruys A."/>
            <person name="Hutchinson M.I."/>
            <person name="Powell A.J."/>
            <person name="Barry K."/>
            <person name="Miller A.N."/>
            <person name="Grigoriev I.V."/>
            <person name="Debuchy R."/>
            <person name="Gladieux P."/>
            <person name="Thoren M.H."/>
            <person name="Johannesson H."/>
        </authorList>
    </citation>
    <scope>NUCLEOTIDE SEQUENCE</scope>
    <source>
        <strain evidence="9">CBS 538.74</strain>
    </source>
</reference>
<gene>
    <name evidence="7" type="primary">DLT1</name>
    <name evidence="9" type="ORF">C8A00DRAFT_38631</name>
</gene>
<reference evidence="9" key="1">
    <citation type="journal article" date="2023" name="Mol. Phylogenet. Evol.">
        <title>Genome-scale phylogeny and comparative genomics of the fungal order Sordariales.</title>
        <authorList>
            <person name="Hensen N."/>
            <person name="Bonometti L."/>
            <person name="Westerberg I."/>
            <person name="Brannstrom I.O."/>
            <person name="Guillou S."/>
            <person name="Cros-Aarteil S."/>
            <person name="Calhoun S."/>
            <person name="Haridas S."/>
            <person name="Kuo A."/>
            <person name="Mondo S."/>
            <person name="Pangilinan J."/>
            <person name="Riley R."/>
            <person name="LaButti K."/>
            <person name="Andreopoulos B."/>
            <person name="Lipzen A."/>
            <person name="Chen C."/>
            <person name="Yan M."/>
            <person name="Daum C."/>
            <person name="Ng V."/>
            <person name="Clum A."/>
            <person name="Steindorff A."/>
            <person name="Ohm R.A."/>
            <person name="Martin F."/>
            <person name="Silar P."/>
            <person name="Natvig D.O."/>
            <person name="Lalanne C."/>
            <person name="Gautier V."/>
            <person name="Ament-Velasquez S.L."/>
            <person name="Kruys A."/>
            <person name="Hutchinson M.I."/>
            <person name="Powell A.J."/>
            <person name="Barry K."/>
            <person name="Miller A.N."/>
            <person name="Grigoriev I.V."/>
            <person name="Debuchy R."/>
            <person name="Gladieux P."/>
            <person name="Hiltunen Thoren M."/>
            <person name="Johannesson H."/>
        </authorList>
    </citation>
    <scope>NUCLEOTIDE SEQUENCE</scope>
    <source>
        <strain evidence="9">CBS 538.74</strain>
    </source>
</reference>
<feature type="compositionally biased region" description="Polar residues" evidence="8">
    <location>
        <begin position="367"/>
        <end position="398"/>
    </location>
</feature>
<evidence type="ECO:0000256" key="7">
    <source>
        <dbReference type="RuleBase" id="RU367100"/>
    </source>
</evidence>
<evidence type="ECO:0000313" key="10">
    <source>
        <dbReference type="Proteomes" id="UP001302745"/>
    </source>
</evidence>
<dbReference type="GO" id="GO:0016020">
    <property type="term" value="C:membrane"/>
    <property type="evidence" value="ECO:0007669"/>
    <property type="project" value="UniProtKB-SubCell"/>
</dbReference>
<sequence>MSAAPLLFLIVYNFLYYFLYLVVFAFLVVTPIDLIQQAVTRRRNYDILVTLVCYVATTLVVTFIYASRLYISRSVLASIPKPWVPIEKGDVPRDVRQMIVDGVSRSAAIAYEARPRVPLVVLVHEPAAGDRGNGQAFSKKSTTSNEEPMIMAEVVVPHHKPVWGEIEHPGWASPTSHDLPNLQYDTVVSELPNLIEAKAITLAPPDPESHAEPPALDPDAVALLQKPEFMGLREYLMYLTDLAVLAPLPTTTEFLAYYEAARFSGRPLSKEQFRSLMHLFSEILRNMHPLSPTALARYEDDDGSSGLTPSESDIDNDAPRGTSPSSAGTARGLQLRRGRDGRSLARRGSSSTASSGGLRPELGMRASSANTRHFRTAPTTPKSSRHTGFSRASSSESFAHTRHPYPASQTSSSSMRSVGAGSVIRLAGDDDATDLPYVLTYSPSQ</sequence>
<evidence type="ECO:0000256" key="8">
    <source>
        <dbReference type="SAM" id="MobiDB-lite"/>
    </source>
</evidence>
<feature type="region of interest" description="Disordered" evidence="8">
    <location>
        <begin position="295"/>
        <end position="416"/>
    </location>
</feature>
<dbReference type="Proteomes" id="UP001302745">
    <property type="component" value="Unassembled WGS sequence"/>
</dbReference>
<accession>A0AAN6ZTV7</accession>
<evidence type="ECO:0000313" key="9">
    <source>
        <dbReference type="EMBL" id="KAK4148776.1"/>
    </source>
</evidence>
<evidence type="ECO:0000256" key="5">
    <source>
        <dbReference type="ARBA" id="ARBA00022989"/>
    </source>
</evidence>
<comment type="subcellular location">
    <subcellularLocation>
        <location evidence="7">Membrane</location>
        <topology evidence="7">Multi-pass membrane protein</topology>
    </subcellularLocation>
</comment>
<evidence type="ECO:0000256" key="2">
    <source>
        <dbReference type="ARBA" id="ARBA00005550"/>
    </source>
</evidence>
<name>A0AAN6ZTV7_9PEZI</name>
<protein>
    <recommendedName>
        <fullName evidence="3 7">Defect at low temperature protein 1</fullName>
    </recommendedName>
</protein>
<keyword evidence="6 7" id="KW-0472">Membrane</keyword>
<dbReference type="PANTHER" id="PTHR40021:SF1">
    <property type="entry name" value="DEFECT AT LOW TEMPERATURE PROTEIN 1"/>
    <property type="match status" value="1"/>
</dbReference>
<evidence type="ECO:0000256" key="6">
    <source>
        <dbReference type="ARBA" id="ARBA00023136"/>
    </source>
</evidence>
<dbReference type="AlphaFoldDB" id="A0AAN6ZTV7"/>
<dbReference type="PANTHER" id="PTHR40021">
    <property type="entry name" value="DEFECT AT LOW TEMPERATURE PROTEIN 1"/>
    <property type="match status" value="1"/>
</dbReference>
<keyword evidence="4 7" id="KW-0812">Transmembrane</keyword>
<keyword evidence="5 7" id="KW-1133">Transmembrane helix</keyword>
<organism evidence="9 10">
    <name type="scientific">Chaetomidium leptoderma</name>
    <dbReference type="NCBI Taxonomy" id="669021"/>
    <lineage>
        <taxon>Eukaryota</taxon>
        <taxon>Fungi</taxon>
        <taxon>Dikarya</taxon>
        <taxon>Ascomycota</taxon>
        <taxon>Pezizomycotina</taxon>
        <taxon>Sordariomycetes</taxon>
        <taxon>Sordariomycetidae</taxon>
        <taxon>Sordariales</taxon>
        <taxon>Chaetomiaceae</taxon>
        <taxon>Chaetomidium</taxon>
    </lineage>
</organism>
<feature type="transmembrane region" description="Helical" evidence="7">
    <location>
        <begin position="14"/>
        <end position="35"/>
    </location>
</feature>
<comment type="caution">
    <text evidence="9">The sequence shown here is derived from an EMBL/GenBank/DDBJ whole genome shotgun (WGS) entry which is preliminary data.</text>
</comment>
<dbReference type="InterPro" id="IPR038869">
    <property type="entry name" value="DLT1"/>
</dbReference>
<evidence type="ECO:0000256" key="3">
    <source>
        <dbReference type="ARBA" id="ARBA00021353"/>
    </source>
</evidence>
<dbReference type="EMBL" id="MU857261">
    <property type="protein sequence ID" value="KAK4148776.1"/>
    <property type="molecule type" value="Genomic_DNA"/>
</dbReference>
<comment type="function">
    <text evidence="1 7">Required for growth under high-pressure and low-temperature conditions.</text>
</comment>
<feature type="transmembrane region" description="Helical" evidence="7">
    <location>
        <begin position="47"/>
        <end position="66"/>
    </location>
</feature>
<evidence type="ECO:0000256" key="1">
    <source>
        <dbReference type="ARBA" id="ARBA00002489"/>
    </source>
</evidence>
<feature type="compositionally biased region" description="Low complexity" evidence="8">
    <location>
        <begin position="346"/>
        <end position="359"/>
    </location>
</feature>
<evidence type="ECO:0000256" key="4">
    <source>
        <dbReference type="ARBA" id="ARBA00022692"/>
    </source>
</evidence>
<comment type="similarity">
    <text evidence="2 7">Belongs to the DLT1 family.</text>
</comment>
<keyword evidence="10" id="KW-1185">Reference proteome</keyword>